<dbReference type="InterPro" id="IPR011105">
    <property type="entry name" value="Cell_wall_hydrolase_SleB"/>
</dbReference>
<proteinExistence type="predicted"/>
<evidence type="ECO:0000256" key="1">
    <source>
        <dbReference type="SAM" id="Coils"/>
    </source>
</evidence>
<evidence type="ECO:0000256" key="2">
    <source>
        <dbReference type="SAM" id="SignalP"/>
    </source>
</evidence>
<dbReference type="AlphaFoldDB" id="A0A806KP64"/>
<dbReference type="InterPro" id="IPR042047">
    <property type="entry name" value="SleB_dom1"/>
</dbReference>
<reference evidence="4" key="1">
    <citation type="submission" date="2012-03" db="EMBL/GenBank/DDBJ databases">
        <title>Functional metagenomics reveals considerable lignocellulase gene clusters in the gut microbiome of a wood-feeding higher termite.</title>
        <authorList>
            <person name="Liu N."/>
        </authorList>
    </citation>
    <scope>NUCLEOTIDE SEQUENCE</scope>
</reference>
<feature type="signal peptide" evidence="2">
    <location>
        <begin position="1"/>
        <end position="31"/>
    </location>
</feature>
<organism evidence="4">
    <name type="scientific">uncultured bacterium contig00048</name>
    <dbReference type="NCBI Taxonomy" id="1181533"/>
    <lineage>
        <taxon>Bacteria</taxon>
        <taxon>environmental samples</taxon>
    </lineage>
</organism>
<name>A0A806KP64_9BACT</name>
<dbReference type="Gene3D" id="1.10.10.2520">
    <property type="entry name" value="Cell wall hydrolase SleB, domain 1"/>
    <property type="match status" value="1"/>
</dbReference>
<dbReference type="Pfam" id="PF07486">
    <property type="entry name" value="Hydrolase_2"/>
    <property type="match status" value="1"/>
</dbReference>
<keyword evidence="2" id="KW-0732">Signal</keyword>
<dbReference type="Gene3D" id="6.10.250.3150">
    <property type="match status" value="1"/>
</dbReference>
<keyword evidence="1" id="KW-0175">Coiled coil</keyword>
<feature type="chain" id="PRO_5032834453" evidence="2">
    <location>
        <begin position="32"/>
        <end position="419"/>
    </location>
</feature>
<feature type="coiled-coil region" evidence="1">
    <location>
        <begin position="240"/>
        <end position="281"/>
    </location>
</feature>
<feature type="domain" description="Cell wall hydrolase SleB" evidence="3">
    <location>
        <begin position="323"/>
        <end position="419"/>
    </location>
</feature>
<evidence type="ECO:0000313" key="4">
    <source>
        <dbReference type="EMBL" id="AGS54041.1"/>
    </source>
</evidence>
<dbReference type="EMBL" id="JQ844274">
    <property type="protein sequence ID" value="AGS54041.1"/>
    <property type="molecule type" value="Genomic_DNA"/>
</dbReference>
<dbReference type="GO" id="GO:0016787">
    <property type="term" value="F:hydrolase activity"/>
    <property type="evidence" value="ECO:0007669"/>
    <property type="project" value="UniProtKB-KW"/>
</dbReference>
<sequence>MKKPKILAKHTIRLLALIAAAVLCASLFNLAEPNITPLLNAPSTVEALTTEEKIKQAEADKKKAEEEKKRAEEARKAVERERWQLELANKNLREVLAELAAELEQINADIAQLETDIADKEAEITESEEQLAEAIRIKEEQYEAMKIRLKYLYEQQDHSSLDTLFSATSLAEFLNMADYIDQLTDYDQMKLDEYREIERLVTERRDTLTLQKIELDTLLIKAEAQQDFINDNMERTDESIAYYSNQIAIAERSIEQKEREMLEIENEIKRQADNIEKFKIQLAEEIRLRELAKQKVWRNISDIQFAENDRYLLASIIFCEAGGESYAGKLAVASVVINRMRSPVFPNTMEGVIYAPRQFSPVASGRLALAMSQGKATASCYQAADEAMQGVSNVGDCLFFRTPIQGLVGTYVIGGHVFY</sequence>
<protein>
    <submittedName>
        <fullName evidence="4">Cell wall hydrolase, SleB</fullName>
    </submittedName>
</protein>
<keyword evidence="4" id="KW-0378">Hydrolase</keyword>
<accession>A0A806KP64</accession>
<feature type="coiled-coil region" evidence="1">
    <location>
        <begin position="47"/>
        <end position="148"/>
    </location>
</feature>
<evidence type="ECO:0000259" key="3">
    <source>
        <dbReference type="Pfam" id="PF07486"/>
    </source>
</evidence>